<dbReference type="EMBL" id="UINC01095453">
    <property type="protein sequence ID" value="SVC51552.1"/>
    <property type="molecule type" value="Genomic_DNA"/>
</dbReference>
<sequence length="34" mass="4039">MLYIHGGNKEQVKLSRQLFHFCNESLFSKKEKPT</sequence>
<gene>
    <name evidence="1" type="ORF">METZ01_LOCUS304406</name>
</gene>
<accession>A0A382MVN4</accession>
<organism evidence="1">
    <name type="scientific">marine metagenome</name>
    <dbReference type="NCBI Taxonomy" id="408172"/>
    <lineage>
        <taxon>unclassified sequences</taxon>
        <taxon>metagenomes</taxon>
        <taxon>ecological metagenomes</taxon>
    </lineage>
</organism>
<protein>
    <submittedName>
        <fullName evidence="1">Uncharacterized protein</fullName>
    </submittedName>
</protein>
<name>A0A382MVN4_9ZZZZ</name>
<proteinExistence type="predicted"/>
<evidence type="ECO:0000313" key="1">
    <source>
        <dbReference type="EMBL" id="SVC51552.1"/>
    </source>
</evidence>
<feature type="non-terminal residue" evidence="1">
    <location>
        <position position="34"/>
    </location>
</feature>
<reference evidence="1" key="1">
    <citation type="submission" date="2018-05" db="EMBL/GenBank/DDBJ databases">
        <authorList>
            <person name="Lanie J.A."/>
            <person name="Ng W.-L."/>
            <person name="Kazmierczak K.M."/>
            <person name="Andrzejewski T.M."/>
            <person name="Davidsen T.M."/>
            <person name="Wayne K.J."/>
            <person name="Tettelin H."/>
            <person name="Glass J.I."/>
            <person name="Rusch D."/>
            <person name="Podicherti R."/>
            <person name="Tsui H.-C.T."/>
            <person name="Winkler M.E."/>
        </authorList>
    </citation>
    <scope>NUCLEOTIDE SEQUENCE</scope>
</reference>
<dbReference type="AlphaFoldDB" id="A0A382MVN4"/>